<proteinExistence type="predicted"/>
<evidence type="ECO:0000313" key="2">
    <source>
        <dbReference type="Proteomes" id="UP000789831"/>
    </source>
</evidence>
<evidence type="ECO:0000313" key="1">
    <source>
        <dbReference type="EMBL" id="CAG8613553.1"/>
    </source>
</evidence>
<keyword evidence="2" id="KW-1185">Reference proteome</keyword>
<sequence length="199" mass="23146">MELVTRKSILKFENQKIIILHESLITPDFAKFNIDNEENDSHSLSHNFKNSNNNTQETFNNFLDKNQLKEIIKPATFKNQADQQKIVLTLVNNNNRKYELEIPAIHFKVIVSVEADNTIINPFYLPEIAERERRTLATVEISDVAQYSKSYWWKMITYQEAVSDPDQIDTWNISKSNLTLLEEELASTFIEVFDAMGLS</sequence>
<reference evidence="1" key="1">
    <citation type="submission" date="2021-06" db="EMBL/GenBank/DDBJ databases">
        <authorList>
            <person name="Kallberg Y."/>
            <person name="Tangrot J."/>
            <person name="Rosling A."/>
        </authorList>
    </citation>
    <scope>NUCLEOTIDE SEQUENCE</scope>
    <source>
        <strain evidence="1">MT106</strain>
    </source>
</reference>
<accession>A0A9N9CSJ4</accession>
<name>A0A9N9CSJ4_9GLOM</name>
<dbReference type="AlphaFoldDB" id="A0A9N9CSJ4"/>
<comment type="caution">
    <text evidence="1">The sequence shown here is derived from an EMBL/GenBank/DDBJ whole genome shotgun (WGS) entry which is preliminary data.</text>
</comment>
<dbReference type="Proteomes" id="UP000789831">
    <property type="component" value="Unassembled WGS sequence"/>
</dbReference>
<protein>
    <submittedName>
        <fullName evidence="1">13496_t:CDS:1</fullName>
    </submittedName>
</protein>
<organism evidence="1 2">
    <name type="scientific">Ambispora gerdemannii</name>
    <dbReference type="NCBI Taxonomy" id="144530"/>
    <lineage>
        <taxon>Eukaryota</taxon>
        <taxon>Fungi</taxon>
        <taxon>Fungi incertae sedis</taxon>
        <taxon>Mucoromycota</taxon>
        <taxon>Glomeromycotina</taxon>
        <taxon>Glomeromycetes</taxon>
        <taxon>Archaeosporales</taxon>
        <taxon>Ambisporaceae</taxon>
        <taxon>Ambispora</taxon>
    </lineage>
</organism>
<dbReference type="EMBL" id="CAJVPL010002549">
    <property type="protein sequence ID" value="CAG8613553.1"/>
    <property type="molecule type" value="Genomic_DNA"/>
</dbReference>
<gene>
    <name evidence="1" type="ORF">AGERDE_LOCUS9715</name>
</gene>